<name>A0AAU6SAA5_9MICO</name>
<feature type="domain" description="O-acyltransferase WSD1 C-terminal" evidence="1">
    <location>
        <begin position="87"/>
        <end position="221"/>
    </location>
</feature>
<evidence type="ECO:0000313" key="2">
    <source>
        <dbReference type="EMBL" id="WZO33775.1"/>
    </source>
</evidence>
<protein>
    <submittedName>
        <fullName evidence="2">WSD1 family O-acyltransferase</fullName>
    </submittedName>
</protein>
<gene>
    <name evidence="2" type="ORF">MRBLWS13_001409</name>
</gene>
<evidence type="ECO:0000259" key="1">
    <source>
        <dbReference type="Pfam" id="PF06974"/>
    </source>
</evidence>
<proteinExistence type="predicted"/>
<dbReference type="InterPro" id="IPR009721">
    <property type="entry name" value="O-acyltransferase_WSD1_C"/>
</dbReference>
<accession>A0AAU6SAA5</accession>
<dbReference type="Pfam" id="PF06974">
    <property type="entry name" value="WS_DGAT_C"/>
    <property type="match status" value="1"/>
</dbReference>
<dbReference type="EMBL" id="CP151632">
    <property type="protein sequence ID" value="WZO33775.1"/>
    <property type="molecule type" value="Genomic_DNA"/>
</dbReference>
<organism evidence="2">
    <name type="scientific">Microbacterium sp. LWS13-1.2</name>
    <dbReference type="NCBI Taxonomy" id="3135264"/>
    <lineage>
        <taxon>Bacteria</taxon>
        <taxon>Bacillati</taxon>
        <taxon>Actinomycetota</taxon>
        <taxon>Actinomycetes</taxon>
        <taxon>Micrococcales</taxon>
        <taxon>Microbacteriaceae</taxon>
        <taxon>Microbacterium</taxon>
    </lineage>
</organism>
<dbReference type="RefSeq" id="WP_349428309.1">
    <property type="nucleotide sequence ID" value="NZ_CP151632.1"/>
</dbReference>
<dbReference type="AlphaFoldDB" id="A0AAU6SAA5"/>
<sequence length="225" mass="23604">MTVINHGVGQTALLGPRSALHGVRFLDVSLGSLTSHVRPLGGTVNDALLDAVAAGYRAVLTALSEPIPKSLPVSVPVALTRHEGSANQVGVMLVRLPLDETDADHRLRLIAEQTRREKPRARAQGTLELMRGPVGARVMDVVGRRQRLVAGFVTNVPGPSGTLRLCGAPVAAIWPVAVLAANVRSGVAALSYEGRLWCGIHVDAASIPGSAFADGMAQELLRLTT</sequence>
<reference evidence="2" key="1">
    <citation type="submission" date="2024-04" db="EMBL/GenBank/DDBJ databases">
        <authorList>
            <person name="Roder T."/>
            <person name="Oberhansli S."/>
            <person name="Kreuzer M."/>
        </authorList>
    </citation>
    <scope>NUCLEOTIDE SEQUENCE</scope>
    <source>
        <strain evidence="2">LWS13-1.2</strain>
    </source>
</reference>